<gene>
    <name evidence="1" type="ORF">DFO73_1321</name>
</gene>
<reference evidence="1 2" key="1">
    <citation type="submission" date="2018-05" db="EMBL/GenBank/DDBJ databases">
        <title>Freshwater and sediment microbial communities from various areas in North America, analyzing microbe dynamics in response to fracking.</title>
        <authorList>
            <person name="Lamendella R."/>
        </authorList>
    </citation>
    <scope>NUCLEOTIDE SEQUENCE [LARGE SCALE GENOMIC DNA]</scope>
    <source>
        <strain evidence="1 2">15_TX</strain>
    </source>
</reference>
<dbReference type="AlphaFoldDB" id="A0A2V2ZJN2"/>
<accession>A0A2V2ZJN2</accession>
<dbReference type="EMBL" id="QGTW01000032">
    <property type="protein sequence ID" value="PWW17071.1"/>
    <property type="molecule type" value="Genomic_DNA"/>
</dbReference>
<protein>
    <submittedName>
        <fullName evidence="1">Uncharacterized protein</fullName>
    </submittedName>
</protein>
<evidence type="ECO:0000313" key="1">
    <source>
        <dbReference type="EMBL" id="PWW17071.1"/>
    </source>
</evidence>
<name>A0A2V2ZJN2_9BACI</name>
<feature type="non-terminal residue" evidence="1">
    <location>
        <position position="51"/>
    </location>
</feature>
<organism evidence="1 2">
    <name type="scientific">Cytobacillus oceanisediminis</name>
    <dbReference type="NCBI Taxonomy" id="665099"/>
    <lineage>
        <taxon>Bacteria</taxon>
        <taxon>Bacillati</taxon>
        <taxon>Bacillota</taxon>
        <taxon>Bacilli</taxon>
        <taxon>Bacillales</taxon>
        <taxon>Bacillaceae</taxon>
        <taxon>Cytobacillus</taxon>
    </lineage>
</organism>
<dbReference type="Proteomes" id="UP000247150">
    <property type="component" value="Unassembled WGS sequence"/>
</dbReference>
<evidence type="ECO:0000313" key="2">
    <source>
        <dbReference type="Proteomes" id="UP000247150"/>
    </source>
</evidence>
<sequence>MFSLKFQVILNNLERFFIKLTGALLEDPAANIGGFFLLNKGAGSLKKTIKF</sequence>
<comment type="caution">
    <text evidence="1">The sequence shown here is derived from an EMBL/GenBank/DDBJ whole genome shotgun (WGS) entry which is preliminary data.</text>
</comment>
<proteinExistence type="predicted"/>